<dbReference type="AlphaFoldDB" id="A0A2N9G6M5"/>
<dbReference type="EMBL" id="OIVN01001857">
    <property type="protein sequence ID" value="SPC98306.1"/>
    <property type="molecule type" value="Genomic_DNA"/>
</dbReference>
<gene>
    <name evidence="2" type="ORF">FSB_LOCUS26188</name>
</gene>
<feature type="region of interest" description="Disordered" evidence="1">
    <location>
        <begin position="123"/>
        <end position="166"/>
    </location>
</feature>
<protein>
    <recommendedName>
        <fullName evidence="3">SHSP domain-containing protein</fullName>
    </recommendedName>
</protein>
<name>A0A2N9G6M5_FAGSY</name>
<sequence length="166" mass="18120">MTKTQYGVASKKLRRLPHVFARVLELPISSNADVLVQETSDSLRFTVTTTFNNKDTSNMSEVRAHAIKILPGLTKVVIKGMDGGDDDHQLDVWRFRLPASTRPEMATASFGGGELVVTVPKRLDSMNGSDGGDDNDDDEVEIEVEEDEEKGWGSSGSGNGRLILVQ</sequence>
<organism evidence="2">
    <name type="scientific">Fagus sylvatica</name>
    <name type="common">Beechnut</name>
    <dbReference type="NCBI Taxonomy" id="28930"/>
    <lineage>
        <taxon>Eukaryota</taxon>
        <taxon>Viridiplantae</taxon>
        <taxon>Streptophyta</taxon>
        <taxon>Embryophyta</taxon>
        <taxon>Tracheophyta</taxon>
        <taxon>Spermatophyta</taxon>
        <taxon>Magnoliopsida</taxon>
        <taxon>eudicotyledons</taxon>
        <taxon>Gunneridae</taxon>
        <taxon>Pentapetalae</taxon>
        <taxon>rosids</taxon>
        <taxon>fabids</taxon>
        <taxon>Fagales</taxon>
        <taxon>Fagaceae</taxon>
        <taxon>Fagus</taxon>
    </lineage>
</organism>
<dbReference type="PANTHER" id="PTHR33879">
    <property type="entry name" value="17.6 KDA CLASS II HEAT SHOCK PROTEIN-RELATED"/>
    <property type="match status" value="1"/>
</dbReference>
<accession>A0A2N9G6M5</accession>
<dbReference type="PANTHER" id="PTHR33879:SF3">
    <property type="entry name" value="17.6 KDA CLASS II HEAT SHOCK PROTEIN-RELATED"/>
    <property type="match status" value="1"/>
</dbReference>
<feature type="compositionally biased region" description="Acidic residues" evidence="1">
    <location>
        <begin position="131"/>
        <end position="149"/>
    </location>
</feature>
<reference evidence="2" key="1">
    <citation type="submission" date="2018-02" db="EMBL/GenBank/DDBJ databases">
        <authorList>
            <person name="Cohen D.B."/>
            <person name="Kent A.D."/>
        </authorList>
    </citation>
    <scope>NUCLEOTIDE SEQUENCE</scope>
</reference>
<proteinExistence type="predicted"/>
<dbReference type="CDD" id="cd06464">
    <property type="entry name" value="ACD_sHsps-like"/>
    <property type="match status" value="1"/>
</dbReference>
<evidence type="ECO:0008006" key="3">
    <source>
        <dbReference type="Google" id="ProtNLM"/>
    </source>
</evidence>
<evidence type="ECO:0000313" key="2">
    <source>
        <dbReference type="EMBL" id="SPC98306.1"/>
    </source>
</evidence>
<evidence type="ECO:0000256" key="1">
    <source>
        <dbReference type="SAM" id="MobiDB-lite"/>
    </source>
</evidence>